<dbReference type="SUPFAM" id="SSF53335">
    <property type="entry name" value="S-adenosyl-L-methionine-dependent methyltransferases"/>
    <property type="match status" value="1"/>
</dbReference>
<reference evidence="2" key="1">
    <citation type="journal article" date="2018" name="Nat. Microbiol.">
        <title>Leveraging single-cell genomics to expand the fungal tree of life.</title>
        <authorList>
            <person name="Ahrendt S.R."/>
            <person name="Quandt C.A."/>
            <person name="Ciobanu D."/>
            <person name="Clum A."/>
            <person name="Salamov A."/>
            <person name="Andreopoulos B."/>
            <person name="Cheng J.F."/>
            <person name="Woyke T."/>
            <person name="Pelin A."/>
            <person name="Henrissat B."/>
            <person name="Reynolds N.K."/>
            <person name="Benny G.L."/>
            <person name="Smith M.E."/>
            <person name="James T.Y."/>
            <person name="Grigoriev I.V."/>
        </authorList>
    </citation>
    <scope>NUCLEOTIDE SEQUENCE [LARGE SCALE GENOMIC DNA]</scope>
</reference>
<dbReference type="Gene3D" id="3.40.50.150">
    <property type="entry name" value="Vaccinia Virus protein VP39"/>
    <property type="match status" value="1"/>
</dbReference>
<dbReference type="AlphaFoldDB" id="A0A4V1IR95"/>
<evidence type="ECO:0000313" key="2">
    <source>
        <dbReference type="Proteomes" id="UP000269721"/>
    </source>
</evidence>
<keyword evidence="2" id="KW-1185">Reference proteome</keyword>
<proteinExistence type="predicted"/>
<dbReference type="Proteomes" id="UP000269721">
    <property type="component" value="Unassembled WGS sequence"/>
</dbReference>
<protein>
    <recommendedName>
        <fullName evidence="3">S-adenosyl-L-methionine-dependent methyltransferase</fullName>
    </recommendedName>
</protein>
<sequence length="522" mass="55956">MVLAPNSTEGLISRLAPSNSFPSRTVAAKILRTQLTAKVVHPAALVAAGVVTPLLLAAQAPHRTADFQPVPSTPQPSLHLADAALLLLGDLCSAATDFLSDEGWEVDDIPGRPGVPQYVNKSLQLNQRQPPELALEGGWEPWAVGLLLELPTLVSPFAAGEAEGDLVWPARVRYYEGPTLEDPDRREMCVVDVIEQAGGDEDEDVDAADEDDERVRQLVLGRWQGPGGFRESEVDLTHPPGSHLENWYTVTLAGMTLLSTQAATPAVPAPVLLLGLGGGALPNFFRRYAPRTLTLDAVEIDRSVATAAERWFGLVCTPSLITPEEFALADAEYGTEAGFPEKTLGPPCRVHVMDALDFVTAAPPASYAVILLDVYTEGTLPDSLLTPTFFSALRKLLVQSPSAALYINAGTAGDLDAVLELARGAFPEFIRVLVDPRTTAAAEAENAIVVAARRPIEISPKAWAALEVDAPFALKRVVRGGEECELRVEWGAPPTEEEMEEKAAPVVVNKAPDSIPEWGLFD</sequence>
<organism evidence="1 2">
    <name type="scientific">Blyttiomyces helicus</name>
    <dbReference type="NCBI Taxonomy" id="388810"/>
    <lineage>
        <taxon>Eukaryota</taxon>
        <taxon>Fungi</taxon>
        <taxon>Fungi incertae sedis</taxon>
        <taxon>Chytridiomycota</taxon>
        <taxon>Chytridiomycota incertae sedis</taxon>
        <taxon>Chytridiomycetes</taxon>
        <taxon>Chytridiomycetes incertae sedis</taxon>
        <taxon>Blyttiomyces</taxon>
    </lineage>
</organism>
<evidence type="ECO:0000313" key="1">
    <source>
        <dbReference type="EMBL" id="RKO89277.1"/>
    </source>
</evidence>
<evidence type="ECO:0008006" key="3">
    <source>
        <dbReference type="Google" id="ProtNLM"/>
    </source>
</evidence>
<dbReference type="OrthoDB" id="2016285at2759"/>
<name>A0A4V1IR95_9FUNG</name>
<gene>
    <name evidence="1" type="ORF">BDK51DRAFT_47574</name>
</gene>
<dbReference type="InterPro" id="IPR029063">
    <property type="entry name" value="SAM-dependent_MTases_sf"/>
</dbReference>
<dbReference type="EMBL" id="KZ996187">
    <property type="protein sequence ID" value="RKO89277.1"/>
    <property type="molecule type" value="Genomic_DNA"/>
</dbReference>
<accession>A0A4V1IR95</accession>